<evidence type="ECO:0000256" key="12">
    <source>
        <dbReference type="PIRSR" id="PIRSR000724-1"/>
    </source>
</evidence>
<feature type="binding site" evidence="11">
    <location>
        <position position="119"/>
    </location>
    <ligand>
        <name>substrate</name>
    </ligand>
</feature>
<dbReference type="EMBL" id="JABCJE010000001">
    <property type="protein sequence ID" value="NVO21761.1"/>
    <property type="molecule type" value="Genomic_DNA"/>
</dbReference>
<evidence type="ECO:0000256" key="14">
    <source>
        <dbReference type="RuleBase" id="RU000532"/>
    </source>
</evidence>
<sequence>MMLPSIMDIDVKGRRVLVRADLNVPVEDGVVTDATRIERFAVGMRTLLERGARLVILTHFGRPKANELNPAYSVDKLRPALSQALGGAVRFSDVCVGDSAVILSRALKDGEVLLCENLRYNPGETANDPAFAAALAQLGDVYVNDAFSCAHRAHASTYALAGLMPAFAGPLLLEEMDALTAALEAPKQPAVAIVGGAKVSSKIAVLKNLVIKLDHVIIGGGMANTFLFADGAPMGKSLHEADQVDTVAEIRALAAKSGCQIHLPEDVVIATEFKAGAENRVVAATQCTEGSMILDAGPRALSNFQRVLSECRTILWNGPLGAFEIPPFDHATNQLARTAAALTRQGRATSVAGGGDTVAALNGAAVTQDFTYVSTAGGAFLEWLEGKTLPGIAALQGAAKAA</sequence>
<dbReference type="InterPro" id="IPR001576">
    <property type="entry name" value="Phosphoglycerate_kinase"/>
</dbReference>
<dbReference type="PIRSF" id="PIRSF000724">
    <property type="entry name" value="Pgk"/>
    <property type="match status" value="1"/>
</dbReference>
<dbReference type="Gene3D" id="3.40.50.1260">
    <property type="entry name" value="Phosphoglycerate kinase, N-terminal domain"/>
    <property type="match status" value="2"/>
</dbReference>
<dbReference type="UniPathway" id="UPA00109">
    <property type="reaction ID" value="UER00185"/>
</dbReference>
<dbReference type="GO" id="GO:0006096">
    <property type="term" value="P:glycolytic process"/>
    <property type="evidence" value="ECO:0007669"/>
    <property type="project" value="UniProtKB-UniRule"/>
</dbReference>
<evidence type="ECO:0000256" key="9">
    <source>
        <dbReference type="ARBA" id="ARBA00022840"/>
    </source>
</evidence>
<dbReference type="GO" id="GO:0006094">
    <property type="term" value="P:gluconeogenesis"/>
    <property type="evidence" value="ECO:0007669"/>
    <property type="project" value="TreeGrafter"/>
</dbReference>
<dbReference type="FunFam" id="3.40.50.1260:FF:000031">
    <property type="entry name" value="Phosphoglycerate kinase 1"/>
    <property type="match status" value="1"/>
</dbReference>
<reference evidence="15 16" key="1">
    <citation type="submission" date="2020-04" db="EMBL/GenBank/DDBJ databases">
        <title>Donghicola sp., a member of the Rhodobacteraceae family isolated from mangrove forest in Thailand.</title>
        <authorList>
            <person name="Charoenyingcharoen P."/>
            <person name="Yukphan P."/>
        </authorList>
    </citation>
    <scope>NUCLEOTIDE SEQUENCE [LARGE SCALE GENOMIC DNA]</scope>
    <source>
        <strain evidence="15 16">B5-SW-15</strain>
    </source>
</reference>
<comment type="similarity">
    <text evidence="3 11 14">Belongs to the phosphoglycerate kinase family.</text>
</comment>
<keyword evidence="8 11" id="KW-0418">Kinase</keyword>
<comment type="pathway">
    <text evidence="2 11">Carbohydrate degradation; glycolysis; pyruvate from D-glyceraldehyde 3-phosphate: step 2/5.</text>
</comment>
<proteinExistence type="inferred from homology"/>
<comment type="subcellular location">
    <subcellularLocation>
        <location evidence="11">Cytoplasm</location>
    </subcellularLocation>
</comment>
<evidence type="ECO:0000256" key="13">
    <source>
        <dbReference type="PIRSR" id="PIRSR000724-2"/>
    </source>
</evidence>
<keyword evidence="10 11" id="KW-0324">Glycolysis</keyword>
<feature type="binding site" evidence="12">
    <location>
        <position position="36"/>
    </location>
    <ligand>
        <name>(2R)-3-phosphoglycerate</name>
        <dbReference type="ChEBI" id="CHEBI:58272"/>
    </ligand>
</feature>
<keyword evidence="7 11" id="KW-0547">Nucleotide-binding</keyword>
<evidence type="ECO:0000256" key="6">
    <source>
        <dbReference type="ARBA" id="ARBA00022679"/>
    </source>
</evidence>
<dbReference type="AlphaFoldDB" id="A0A850Q6Y0"/>
<evidence type="ECO:0000256" key="2">
    <source>
        <dbReference type="ARBA" id="ARBA00004838"/>
    </source>
</evidence>
<evidence type="ECO:0000256" key="8">
    <source>
        <dbReference type="ARBA" id="ARBA00022777"/>
    </source>
</evidence>
<comment type="catalytic activity">
    <reaction evidence="1 11 14">
        <text>(2R)-3-phosphoglycerate + ATP = (2R)-3-phospho-glyceroyl phosphate + ADP</text>
        <dbReference type="Rhea" id="RHEA:14801"/>
        <dbReference type="ChEBI" id="CHEBI:30616"/>
        <dbReference type="ChEBI" id="CHEBI:57604"/>
        <dbReference type="ChEBI" id="CHEBI:58272"/>
        <dbReference type="ChEBI" id="CHEBI:456216"/>
        <dbReference type="EC" id="2.7.2.3"/>
    </reaction>
</comment>
<comment type="caution">
    <text evidence="15">The sequence shown here is derived from an EMBL/GenBank/DDBJ whole genome shotgun (WGS) entry which is preliminary data.</text>
</comment>
<evidence type="ECO:0000256" key="5">
    <source>
        <dbReference type="ARBA" id="ARBA00013061"/>
    </source>
</evidence>
<keyword evidence="11" id="KW-0963">Cytoplasm</keyword>
<dbReference type="GO" id="GO:0043531">
    <property type="term" value="F:ADP binding"/>
    <property type="evidence" value="ECO:0007669"/>
    <property type="project" value="TreeGrafter"/>
</dbReference>
<comment type="subunit">
    <text evidence="4 11">Monomer.</text>
</comment>
<comment type="caution">
    <text evidence="11">Lacks conserved residue(s) required for the propagation of feature annotation.</text>
</comment>
<keyword evidence="6 11" id="KW-0808">Transferase</keyword>
<organism evidence="15 16">
    <name type="scientific">Donghicola mangrovi</name>
    <dbReference type="NCBI Taxonomy" id="2729614"/>
    <lineage>
        <taxon>Bacteria</taxon>
        <taxon>Pseudomonadati</taxon>
        <taxon>Pseudomonadota</taxon>
        <taxon>Alphaproteobacteria</taxon>
        <taxon>Rhodobacterales</taxon>
        <taxon>Roseobacteraceae</taxon>
        <taxon>Donghicola</taxon>
    </lineage>
</organism>
<evidence type="ECO:0000256" key="3">
    <source>
        <dbReference type="ARBA" id="ARBA00008982"/>
    </source>
</evidence>
<name>A0A850Q6Y0_9RHOB</name>
<feature type="binding site" evidence="12">
    <location>
        <position position="152"/>
    </location>
    <ligand>
        <name>(2R)-3-phosphoglycerate</name>
        <dbReference type="ChEBI" id="CHEBI:58272"/>
    </ligand>
</feature>
<dbReference type="SUPFAM" id="SSF53748">
    <property type="entry name" value="Phosphoglycerate kinase"/>
    <property type="match status" value="1"/>
</dbReference>
<evidence type="ECO:0000313" key="16">
    <source>
        <dbReference type="Proteomes" id="UP000592216"/>
    </source>
</evidence>
<feature type="binding site" evidence="11 13">
    <location>
        <begin position="354"/>
        <end position="357"/>
    </location>
    <ligand>
        <name>ATP</name>
        <dbReference type="ChEBI" id="CHEBI:30616"/>
    </ligand>
</feature>
<feature type="binding site" evidence="11 12">
    <location>
        <begin position="21"/>
        <end position="23"/>
    </location>
    <ligand>
        <name>substrate</name>
    </ligand>
</feature>
<dbReference type="PROSITE" id="PS00111">
    <property type="entry name" value="PGLYCERATE_KINASE"/>
    <property type="match status" value="1"/>
</dbReference>
<dbReference type="Proteomes" id="UP000592216">
    <property type="component" value="Unassembled WGS sequence"/>
</dbReference>
<dbReference type="InterPro" id="IPR036043">
    <property type="entry name" value="Phosphoglycerate_kinase_sf"/>
</dbReference>
<dbReference type="InterPro" id="IPR015911">
    <property type="entry name" value="Phosphoglycerate_kinase_CS"/>
</dbReference>
<feature type="binding site" evidence="11">
    <location>
        <position position="36"/>
    </location>
    <ligand>
        <name>substrate</name>
    </ligand>
</feature>
<dbReference type="HAMAP" id="MF_00145">
    <property type="entry name" value="Phosphoglyc_kinase"/>
    <property type="match status" value="1"/>
</dbReference>
<dbReference type="Pfam" id="PF00162">
    <property type="entry name" value="PGK"/>
    <property type="match status" value="1"/>
</dbReference>
<keyword evidence="9 11" id="KW-0067">ATP-binding</keyword>
<dbReference type="PANTHER" id="PTHR11406">
    <property type="entry name" value="PHOSPHOGLYCERATE KINASE"/>
    <property type="match status" value="1"/>
</dbReference>
<feature type="binding site" evidence="11 13">
    <location>
        <position position="202"/>
    </location>
    <ligand>
        <name>ATP</name>
        <dbReference type="ChEBI" id="CHEBI:30616"/>
    </ligand>
</feature>
<accession>A0A850Q6Y0</accession>
<feature type="binding site" evidence="11 12">
    <location>
        <begin position="59"/>
        <end position="62"/>
    </location>
    <ligand>
        <name>substrate</name>
    </ligand>
</feature>
<feature type="binding site" evidence="12">
    <location>
        <position position="119"/>
    </location>
    <ligand>
        <name>(2R)-3-phosphoglycerate</name>
        <dbReference type="ChEBI" id="CHEBI:58272"/>
    </ligand>
</feature>
<evidence type="ECO:0000256" key="10">
    <source>
        <dbReference type="ARBA" id="ARBA00023152"/>
    </source>
</evidence>
<dbReference type="GO" id="GO:0005524">
    <property type="term" value="F:ATP binding"/>
    <property type="evidence" value="ECO:0007669"/>
    <property type="project" value="UniProtKB-KW"/>
</dbReference>
<dbReference type="PANTHER" id="PTHR11406:SF23">
    <property type="entry name" value="PHOSPHOGLYCERATE KINASE 1, CHLOROPLASTIC-RELATED"/>
    <property type="match status" value="1"/>
</dbReference>
<evidence type="ECO:0000256" key="4">
    <source>
        <dbReference type="ARBA" id="ARBA00011245"/>
    </source>
</evidence>
<gene>
    <name evidence="11" type="primary">pgk</name>
    <name evidence="15" type="ORF">HJ536_00185</name>
</gene>
<dbReference type="GO" id="GO:0004618">
    <property type="term" value="F:phosphoglycerate kinase activity"/>
    <property type="evidence" value="ECO:0007669"/>
    <property type="project" value="UniProtKB-UniRule"/>
</dbReference>
<evidence type="ECO:0000256" key="7">
    <source>
        <dbReference type="ARBA" id="ARBA00022741"/>
    </source>
</evidence>
<evidence type="ECO:0000256" key="11">
    <source>
        <dbReference type="HAMAP-Rule" id="MF_00145"/>
    </source>
</evidence>
<protein>
    <recommendedName>
        <fullName evidence="5 11">Phosphoglycerate kinase</fullName>
        <ecNumber evidence="5 11">2.7.2.3</ecNumber>
    </recommendedName>
</protein>
<dbReference type="InterPro" id="IPR015824">
    <property type="entry name" value="Phosphoglycerate_kinase_N"/>
</dbReference>
<evidence type="ECO:0000256" key="1">
    <source>
        <dbReference type="ARBA" id="ARBA00000642"/>
    </source>
</evidence>
<feature type="binding site" evidence="11 13">
    <location>
        <position position="324"/>
    </location>
    <ligand>
        <name>ATP</name>
        <dbReference type="ChEBI" id="CHEBI:30616"/>
    </ligand>
</feature>
<evidence type="ECO:0000313" key="15">
    <source>
        <dbReference type="EMBL" id="NVO21761.1"/>
    </source>
</evidence>
<feature type="binding site" evidence="11">
    <location>
        <position position="152"/>
    </location>
    <ligand>
        <name>substrate</name>
    </ligand>
</feature>
<dbReference type="GO" id="GO:0005829">
    <property type="term" value="C:cytosol"/>
    <property type="evidence" value="ECO:0007669"/>
    <property type="project" value="TreeGrafter"/>
</dbReference>
<dbReference type="EC" id="2.7.2.3" evidence="5 11"/>
<dbReference type="PRINTS" id="PR00477">
    <property type="entry name" value="PHGLYCKINASE"/>
</dbReference>